<sequence length="313" mass="34964">MIRKVFRASYSTDVTQEFLQNILARAQEASAKRLSGASTPNRKGWDNARKSNQRRTSKVTPRVKSASSASVVTKQPQFKKRSNTAMKGTSGEVDIMEALSESKSRPRRGPNLRKSKREVPGMAKKTMVKVDAKPFVINQTHSTNYQPQEPTPLSLMKFHSGLCNTGASRLLDYSLKAMKAANFPLNRFPNQGFYDRVQAPPKHVAVSLQTSMFGKYMPDHGLVFKREKFLSELAIGCETSQLEATVFGKYQKLEPQTKKAFANVAKSEKKINELSKNAEVVRKSLESNSLDPVIKKTLYDVCSGLKPISELTQ</sequence>
<evidence type="ECO:0000313" key="2">
    <source>
        <dbReference type="EMBL" id="CDF87649.1"/>
    </source>
</evidence>
<gene>
    <name evidence="2" type="ORF">BN860_11298g</name>
</gene>
<name>A0A8J2T4D0_ZYGB2</name>
<protein>
    <submittedName>
        <fullName evidence="2">BN860_11298g1_1</fullName>
    </submittedName>
</protein>
<feature type="region of interest" description="Disordered" evidence="1">
    <location>
        <begin position="31"/>
        <end position="92"/>
    </location>
</feature>
<evidence type="ECO:0000313" key="3">
    <source>
        <dbReference type="Proteomes" id="UP000019375"/>
    </source>
</evidence>
<proteinExistence type="predicted"/>
<dbReference type="OrthoDB" id="4049658at2759"/>
<dbReference type="AlphaFoldDB" id="A0A8J2T4D0"/>
<keyword evidence="3" id="KW-1185">Reference proteome</keyword>
<organism evidence="2 3">
    <name type="scientific">Zygosaccharomyces bailii (strain CLIB 213 / ATCC 58445 / CBS 680 / BCRC 21525 / NBRC 1098 / NCYC 1416 / NRRL Y-2227)</name>
    <dbReference type="NCBI Taxonomy" id="1333698"/>
    <lineage>
        <taxon>Eukaryota</taxon>
        <taxon>Fungi</taxon>
        <taxon>Dikarya</taxon>
        <taxon>Ascomycota</taxon>
        <taxon>Saccharomycotina</taxon>
        <taxon>Saccharomycetes</taxon>
        <taxon>Saccharomycetales</taxon>
        <taxon>Saccharomycetaceae</taxon>
        <taxon>Zygosaccharomyces</taxon>
    </lineage>
</organism>
<evidence type="ECO:0000256" key="1">
    <source>
        <dbReference type="SAM" id="MobiDB-lite"/>
    </source>
</evidence>
<feature type="compositionally biased region" description="Basic residues" evidence="1">
    <location>
        <begin position="105"/>
        <end position="116"/>
    </location>
</feature>
<dbReference type="Proteomes" id="UP000019375">
    <property type="component" value="Unassembled WGS sequence"/>
</dbReference>
<dbReference type="EMBL" id="HG316454">
    <property type="protein sequence ID" value="CDF87649.1"/>
    <property type="molecule type" value="Genomic_DNA"/>
</dbReference>
<feature type="region of interest" description="Disordered" evidence="1">
    <location>
        <begin position="98"/>
        <end position="117"/>
    </location>
</feature>
<accession>A0A8J2T4D0</accession>
<reference evidence="3" key="1">
    <citation type="journal article" date="2013" name="Genome Announc.">
        <title>Genome sequence of the food spoilage yeast Zygosaccharomyces bailii CLIB 213(T).</title>
        <authorList>
            <person name="Galeote V."/>
            <person name="Bigey F."/>
            <person name="Devillers H."/>
            <person name="Neuveglise C."/>
            <person name="Dequin S."/>
        </authorList>
    </citation>
    <scope>NUCLEOTIDE SEQUENCE [LARGE SCALE GENOMIC DNA]</scope>
    <source>
        <strain evidence="3">CLIB 213 / ATCC 58445 / CBS 680 / CCRC 21525 / NBRC 1098 / NCYC 1416 / NRRL Y-2227</strain>
    </source>
</reference>